<sequence>MADDNDRWWEELETSAPDGPAADAQRQPHAYPGGAYPGGHQPPSYGPPAAGQYTGAQPGFPPPGYQPGYAPNYGGQQPVPGYGYAQPPRRNRTGMFVAIALVAVVLIGGGVVAAIALDRDTSSDEAATGTSASAPATTTGVTALAPGFLPVVDGTHGVVYDVPAGWQVSGEYETGFYSGAKGVLAGGGRATEGDHYCPGSAARAEAFISAATNSDPAGLATAAVQIAAQGGYSDPTGGSLGPMQQVTTKSGIQGMRAQTSGPWTPKQPGCVANAYAIYSFGFIGPQSQVLVLTILTDQGTPGSVGSAQAEQIIESVRAS</sequence>
<dbReference type="InterPro" id="IPR058330">
    <property type="entry name" value="DUF8017"/>
</dbReference>
<gene>
    <name evidence="4" type="ORF">NONO_c56200</name>
</gene>
<dbReference type="EMBL" id="CP006850">
    <property type="protein sequence ID" value="AHH20400.1"/>
    <property type="molecule type" value="Genomic_DNA"/>
</dbReference>
<evidence type="ECO:0000256" key="1">
    <source>
        <dbReference type="SAM" id="MobiDB-lite"/>
    </source>
</evidence>
<dbReference type="OrthoDB" id="4560740at2"/>
<keyword evidence="2" id="KW-0812">Transmembrane</keyword>
<dbReference type="eggNOG" id="ENOG5030IHR">
    <property type="taxonomic scope" value="Bacteria"/>
</dbReference>
<feature type="domain" description="DUF8017" evidence="3">
    <location>
        <begin position="142"/>
        <end position="318"/>
    </location>
</feature>
<evidence type="ECO:0000256" key="2">
    <source>
        <dbReference type="SAM" id="Phobius"/>
    </source>
</evidence>
<organism evidence="4 5">
    <name type="scientific">Nocardia nova SH22a</name>
    <dbReference type="NCBI Taxonomy" id="1415166"/>
    <lineage>
        <taxon>Bacteria</taxon>
        <taxon>Bacillati</taxon>
        <taxon>Actinomycetota</taxon>
        <taxon>Actinomycetes</taxon>
        <taxon>Mycobacteriales</taxon>
        <taxon>Nocardiaceae</taxon>
        <taxon>Nocardia</taxon>
    </lineage>
</organism>
<keyword evidence="2" id="KW-1133">Transmembrane helix</keyword>
<keyword evidence="2" id="KW-0472">Membrane</keyword>
<reference evidence="4 5" key="1">
    <citation type="journal article" date="2014" name="Appl. Environ. Microbiol.">
        <title>Insights into the Microbial Degradation of Rubber and Gutta-Percha by Analysis of the Complete Genome of Nocardia nova SH22a.</title>
        <authorList>
            <person name="Luo Q."/>
            <person name="Hiessl S."/>
            <person name="Poehlein A."/>
            <person name="Daniel R."/>
            <person name="Steinbuchel A."/>
        </authorList>
    </citation>
    <scope>NUCLEOTIDE SEQUENCE [LARGE SCALE GENOMIC DNA]</scope>
    <source>
        <strain evidence="4">SH22a</strain>
    </source>
</reference>
<dbReference type="HOGENOM" id="CLU_070075_0_0_11"/>
<dbReference type="PATRIC" id="fig|1415166.3.peg.5790"/>
<dbReference type="STRING" id="1415166.NONO_c56200"/>
<proteinExistence type="predicted"/>
<evidence type="ECO:0000313" key="4">
    <source>
        <dbReference type="EMBL" id="AHH20400.1"/>
    </source>
</evidence>
<dbReference type="Pfam" id="PF26056">
    <property type="entry name" value="DUF8017"/>
    <property type="match status" value="1"/>
</dbReference>
<dbReference type="KEGG" id="nno:NONO_c56200"/>
<evidence type="ECO:0000259" key="3">
    <source>
        <dbReference type="Pfam" id="PF26056"/>
    </source>
</evidence>
<dbReference type="Proteomes" id="UP000019150">
    <property type="component" value="Chromosome"/>
</dbReference>
<accession>W5TM49</accession>
<feature type="compositionally biased region" description="Low complexity" evidence="1">
    <location>
        <begin position="27"/>
        <end position="43"/>
    </location>
</feature>
<feature type="transmembrane region" description="Helical" evidence="2">
    <location>
        <begin position="96"/>
        <end position="117"/>
    </location>
</feature>
<feature type="compositionally biased region" description="Basic and acidic residues" evidence="1">
    <location>
        <begin position="1"/>
        <end position="10"/>
    </location>
</feature>
<keyword evidence="5" id="KW-1185">Reference proteome</keyword>
<dbReference type="AlphaFoldDB" id="W5TM49"/>
<feature type="region of interest" description="Disordered" evidence="1">
    <location>
        <begin position="1"/>
        <end position="73"/>
    </location>
</feature>
<protein>
    <recommendedName>
        <fullName evidence="3">DUF8017 domain-containing protein</fullName>
    </recommendedName>
</protein>
<name>W5TM49_9NOCA</name>
<dbReference type="RefSeq" id="WP_025351766.1">
    <property type="nucleotide sequence ID" value="NZ_CP006850.1"/>
</dbReference>
<evidence type="ECO:0000313" key="5">
    <source>
        <dbReference type="Proteomes" id="UP000019150"/>
    </source>
</evidence>